<accession>A0ABX0H4G5</accession>
<dbReference type="PROSITE" id="PS50156">
    <property type="entry name" value="SSD"/>
    <property type="match status" value="1"/>
</dbReference>
<evidence type="ECO:0000256" key="4">
    <source>
        <dbReference type="ARBA" id="ARBA00022692"/>
    </source>
</evidence>
<proteinExistence type="inferred from homology"/>
<dbReference type="SUPFAM" id="SSF82866">
    <property type="entry name" value="Multidrug efflux transporter AcrB transmembrane domain"/>
    <property type="match status" value="2"/>
</dbReference>
<dbReference type="InterPro" id="IPR000731">
    <property type="entry name" value="SSD"/>
</dbReference>
<evidence type="ECO:0000256" key="5">
    <source>
        <dbReference type="ARBA" id="ARBA00022989"/>
    </source>
</evidence>
<feature type="transmembrane region" description="Helical" evidence="7">
    <location>
        <begin position="617"/>
        <end position="637"/>
    </location>
</feature>
<keyword evidence="3" id="KW-1003">Cell membrane</keyword>
<comment type="subcellular location">
    <subcellularLocation>
        <location evidence="1">Cell membrane</location>
        <topology evidence="1">Multi-pass membrane protein</topology>
    </subcellularLocation>
</comment>
<feature type="transmembrane region" description="Helical" evidence="7">
    <location>
        <begin position="643"/>
        <end position="661"/>
    </location>
</feature>
<feature type="transmembrane region" description="Helical" evidence="7">
    <location>
        <begin position="591"/>
        <end position="610"/>
    </location>
</feature>
<dbReference type="Proteomes" id="UP000649799">
    <property type="component" value="Unassembled WGS sequence"/>
</dbReference>
<feature type="domain" description="SSD" evidence="8">
    <location>
        <begin position="234"/>
        <end position="356"/>
    </location>
</feature>
<feature type="transmembrane region" description="Helical" evidence="7">
    <location>
        <begin position="205"/>
        <end position="224"/>
    </location>
</feature>
<feature type="transmembrane region" description="Helical" evidence="7">
    <location>
        <begin position="715"/>
        <end position="741"/>
    </location>
</feature>
<keyword evidence="6 7" id="KW-0472">Membrane</keyword>
<dbReference type="Gene3D" id="1.20.1640.10">
    <property type="entry name" value="Multidrug efflux transporter AcrB transmembrane domain"/>
    <property type="match status" value="2"/>
</dbReference>
<evidence type="ECO:0000256" key="1">
    <source>
        <dbReference type="ARBA" id="ARBA00004651"/>
    </source>
</evidence>
<organism evidence="9 10">
    <name type="scientific">Cyclobacterium plantarum</name>
    <dbReference type="NCBI Taxonomy" id="2716263"/>
    <lineage>
        <taxon>Bacteria</taxon>
        <taxon>Pseudomonadati</taxon>
        <taxon>Bacteroidota</taxon>
        <taxon>Cytophagia</taxon>
        <taxon>Cytophagales</taxon>
        <taxon>Cyclobacteriaceae</taxon>
        <taxon>Cyclobacterium</taxon>
    </lineage>
</organism>
<name>A0ABX0H4G5_9BACT</name>
<dbReference type="InterPro" id="IPR050545">
    <property type="entry name" value="Mycobact_MmpL"/>
</dbReference>
<sequence>MNKNKAFSGLAIAGLTTLFFILTWQGLTFNYDFENFFQENDPDLDFYREYREKFENDNDYLLIALGHKPDIYDSLFLEQSLQLKKEICGLEGVLEVVSLLDQEEALIGPFGVNFRLLLDWSSSENLKKTAQRLSEDDLWKGSLMDENARYLLLLVKNKQRIAKEEGDRLYMAIEGLLRQSEITDYKAAGKIKAQGAFVSLLQEEFAFFFLLAIICVLLLLWLLYRVWWAIVLPLIIILIGIFWTIAFLLLTGGELDIMLVMQPPILMVIGLSGMVHILSHYQGLIRKNVPKEKAVALVFGELALPIFLTALTTALGFISLYFTDVYSLKWFGLYTGLGVLFMFTSLMSLLPVALFTFAPLGSSQNKVWEARWENSMGKLYQWILAKKSLIAVLFVSISLLAGIFMSQVKTDGYILDNLPEDHPLMADFRFFDERFSGSKPLEIFVSVENDDLTIFDYQVLSEMDKLAAFIKENYKTDNVLSPLTLIKSINKARNGGNPKAFRLPSELAYQGMDRIRDQFMERRDLGVWSEDLKSGRMSARMEDLGSFEGQRLHQNLNRFVENNVDKELLQVRITGTSFLIDKSHEQVTQNVFEGLGFAFFLVVFIVGLLYKSWRIAFLVLLPNIVPLLWIGGGMYWFGIDFKLSTSIVFAIAFGIAVDDSIHFMTNLRLQMAKGNLLDHAMRLTFMTTGKAIVLTTFILSSGFLVLMFSDLEIPWFAGFLVSLSLFFALLADLFWLPVLLLSIKKLLNAKVIGALPEKQKLQK</sequence>
<evidence type="ECO:0000256" key="3">
    <source>
        <dbReference type="ARBA" id="ARBA00022475"/>
    </source>
</evidence>
<feature type="transmembrane region" description="Helical" evidence="7">
    <location>
        <begin position="379"/>
        <end position="405"/>
    </location>
</feature>
<keyword evidence="5 7" id="KW-1133">Transmembrane helix</keyword>
<evidence type="ECO:0000256" key="7">
    <source>
        <dbReference type="SAM" id="Phobius"/>
    </source>
</evidence>
<feature type="transmembrane region" description="Helical" evidence="7">
    <location>
        <begin position="296"/>
        <end position="322"/>
    </location>
</feature>
<feature type="transmembrane region" description="Helical" evidence="7">
    <location>
        <begin position="7"/>
        <end position="27"/>
    </location>
</feature>
<dbReference type="PANTHER" id="PTHR33406:SF6">
    <property type="entry name" value="MEMBRANE PROTEIN YDGH-RELATED"/>
    <property type="match status" value="1"/>
</dbReference>
<feature type="transmembrane region" description="Helical" evidence="7">
    <location>
        <begin position="265"/>
        <end position="284"/>
    </location>
</feature>
<dbReference type="InterPro" id="IPR004869">
    <property type="entry name" value="MMPL_dom"/>
</dbReference>
<keyword evidence="4 7" id="KW-0812">Transmembrane</keyword>
<evidence type="ECO:0000256" key="6">
    <source>
        <dbReference type="ARBA" id="ARBA00023136"/>
    </source>
</evidence>
<comment type="similarity">
    <text evidence="2">Belongs to the resistance-nodulation-cell division (RND) (TC 2.A.6) family. MmpL subfamily.</text>
</comment>
<keyword evidence="10" id="KW-1185">Reference proteome</keyword>
<reference evidence="9 10" key="1">
    <citation type="submission" date="2020-03" db="EMBL/GenBank/DDBJ databases">
        <title>Cyclobacterium plantarum sp. nov., a marine bacterium isolated from a coastal-marine wetland.</title>
        <authorList>
            <person name="Sanchez-Porro C."/>
            <person name="Ventosa A."/>
            <person name="Amoozegar M."/>
        </authorList>
    </citation>
    <scope>NUCLEOTIDE SEQUENCE [LARGE SCALE GENOMIC DNA]</scope>
    <source>
        <strain evidence="9 10">GBPx2</strain>
    </source>
</reference>
<dbReference type="EMBL" id="JAANYN010000002">
    <property type="protein sequence ID" value="NHE56713.1"/>
    <property type="molecule type" value="Genomic_DNA"/>
</dbReference>
<dbReference type="RefSeq" id="WP_166144980.1">
    <property type="nucleotide sequence ID" value="NZ_JAANYN010000002.1"/>
</dbReference>
<comment type="caution">
    <text evidence="9">The sequence shown here is derived from an EMBL/GenBank/DDBJ whole genome shotgun (WGS) entry which is preliminary data.</text>
</comment>
<dbReference type="Pfam" id="PF03176">
    <property type="entry name" value="MMPL"/>
    <property type="match status" value="2"/>
</dbReference>
<evidence type="ECO:0000313" key="10">
    <source>
        <dbReference type="Proteomes" id="UP000649799"/>
    </source>
</evidence>
<feature type="transmembrane region" description="Helical" evidence="7">
    <location>
        <begin position="691"/>
        <end position="709"/>
    </location>
</feature>
<gene>
    <name evidence="9" type="ORF">G9Q97_07790</name>
</gene>
<protein>
    <submittedName>
        <fullName evidence="9">MMPL family transporter</fullName>
    </submittedName>
</protein>
<feature type="transmembrane region" description="Helical" evidence="7">
    <location>
        <begin position="231"/>
        <end position="253"/>
    </location>
</feature>
<evidence type="ECO:0000313" key="9">
    <source>
        <dbReference type="EMBL" id="NHE56713.1"/>
    </source>
</evidence>
<evidence type="ECO:0000259" key="8">
    <source>
        <dbReference type="PROSITE" id="PS50156"/>
    </source>
</evidence>
<dbReference type="PANTHER" id="PTHR33406">
    <property type="entry name" value="MEMBRANE PROTEIN MJ1562-RELATED"/>
    <property type="match status" value="1"/>
</dbReference>
<evidence type="ECO:0000256" key="2">
    <source>
        <dbReference type="ARBA" id="ARBA00010157"/>
    </source>
</evidence>
<feature type="transmembrane region" description="Helical" evidence="7">
    <location>
        <begin position="334"/>
        <end position="358"/>
    </location>
</feature>